<dbReference type="EMBL" id="CM045767">
    <property type="protein sequence ID" value="KAI7996225.1"/>
    <property type="molecule type" value="Genomic_DNA"/>
</dbReference>
<accession>A0ACC0G5F5</accession>
<gene>
    <name evidence="1" type="ORF">LOK49_LG10G01445</name>
</gene>
<keyword evidence="2" id="KW-1185">Reference proteome</keyword>
<name>A0ACC0G5F5_9ERIC</name>
<sequence>MASEGFDVASRVLETVMGRSDVQGRENDSKHAKIVIDIEGSMGTSSVGACSKAKGLVQEVNSHQVIMSKVQKLDEAMYNKGLLRELSRPADVRPNINLEVLLESVQVGPEPSGSHKGLDLEDSCFSLASSSEQFSVWRWWAAAKGPGLKVPARVSIGPYHCDKDEVRGFQSYKWQFLDSLLSRIEQRQSSLRLMTLAMRSLELMARRQYSELIEMSSDDFIQMMLLDGCFIIELFQQVCGSEDSANANSLVLMKSWLIPILIRDLLKLENQLPFFVLLRLHRLSIYTISSSLDLQALKFFNLALPRSIESFKEQSVTIDVEQNCISVYNNGDGVSVEIHQEEGVYVPEMIFGHLLTISNYDDSMKKTTGGRNGYGAKLTNIFSTEFVIETADGYCMRWGLLPPTKKLRECAWKKLYIQRDEEDMAEFVRNCPAEFKEYYVQMQAAKRSQTPLPSQIILDKTLADQVSIWKSSRGLTDKVVLDHDCSGETCTYYQIGDVFVCEKTGQVHVCDDTCREAVLGPTNELLVCTISGHCFDRLLSQAEMEPDTLISEIVNMSRHRYIMCIFHVQQQGGVSDEAEPFMGSGRFARAYLLGYNCADEKELQAALKFC</sequence>
<evidence type="ECO:0000313" key="2">
    <source>
        <dbReference type="Proteomes" id="UP001060215"/>
    </source>
</evidence>
<reference evidence="1 2" key="1">
    <citation type="journal article" date="2022" name="Plant J.">
        <title>Chromosome-level genome of Camellia lanceoleosa provides a valuable resource for understanding genome evolution and self-incompatibility.</title>
        <authorList>
            <person name="Gong W."/>
            <person name="Xiao S."/>
            <person name="Wang L."/>
            <person name="Liao Z."/>
            <person name="Chang Y."/>
            <person name="Mo W."/>
            <person name="Hu G."/>
            <person name="Li W."/>
            <person name="Zhao G."/>
            <person name="Zhu H."/>
            <person name="Hu X."/>
            <person name="Ji K."/>
            <person name="Xiang X."/>
            <person name="Song Q."/>
            <person name="Yuan D."/>
            <person name="Jin S."/>
            <person name="Zhang L."/>
        </authorList>
    </citation>
    <scope>NUCLEOTIDE SEQUENCE [LARGE SCALE GENOMIC DNA]</scope>
    <source>
        <strain evidence="1">SQ_2022a</strain>
    </source>
</reference>
<dbReference type="Proteomes" id="UP001060215">
    <property type="component" value="Chromosome 10"/>
</dbReference>
<comment type="caution">
    <text evidence="1">The sequence shown here is derived from an EMBL/GenBank/DDBJ whole genome shotgun (WGS) entry which is preliminary data.</text>
</comment>
<evidence type="ECO:0000313" key="1">
    <source>
        <dbReference type="EMBL" id="KAI7996225.1"/>
    </source>
</evidence>
<organism evidence="1 2">
    <name type="scientific">Camellia lanceoleosa</name>
    <dbReference type="NCBI Taxonomy" id="1840588"/>
    <lineage>
        <taxon>Eukaryota</taxon>
        <taxon>Viridiplantae</taxon>
        <taxon>Streptophyta</taxon>
        <taxon>Embryophyta</taxon>
        <taxon>Tracheophyta</taxon>
        <taxon>Spermatophyta</taxon>
        <taxon>Magnoliopsida</taxon>
        <taxon>eudicotyledons</taxon>
        <taxon>Gunneridae</taxon>
        <taxon>Pentapetalae</taxon>
        <taxon>asterids</taxon>
        <taxon>Ericales</taxon>
        <taxon>Theaceae</taxon>
        <taxon>Camellia</taxon>
    </lineage>
</organism>
<protein>
    <submittedName>
        <fullName evidence="1">F-box protein SKIP31</fullName>
    </submittedName>
</protein>
<proteinExistence type="predicted"/>